<sequence length="115" mass="13092">MVVNYDWEQILSVTLEIQNNTGSLYNIGGFMARVYYHDAGELTYRELYIDGSTYYQAPVGHTTKTVIFEELSGSILVNGGYVLIYGEKNTTSTGFTQLSRVDNINWLCFRILLNQ</sequence>
<gene>
    <name evidence="1" type="ORF">EZS27_041298</name>
</gene>
<dbReference type="AlphaFoldDB" id="A0A5J4PDI4"/>
<reference evidence="1" key="1">
    <citation type="submission" date="2019-03" db="EMBL/GenBank/DDBJ databases">
        <title>Single cell metagenomics reveals metabolic interactions within the superorganism composed of flagellate Streblomastix strix and complex community of Bacteroidetes bacteria on its surface.</title>
        <authorList>
            <person name="Treitli S.C."/>
            <person name="Kolisko M."/>
            <person name="Husnik F."/>
            <person name="Keeling P."/>
            <person name="Hampl V."/>
        </authorList>
    </citation>
    <scope>NUCLEOTIDE SEQUENCE</scope>
    <source>
        <strain evidence="1">STM</strain>
    </source>
</reference>
<name>A0A5J4PDI4_9ZZZZ</name>
<dbReference type="EMBL" id="SNRY01009456">
    <property type="protein sequence ID" value="KAA6307038.1"/>
    <property type="molecule type" value="Genomic_DNA"/>
</dbReference>
<comment type="caution">
    <text evidence="1">The sequence shown here is derived from an EMBL/GenBank/DDBJ whole genome shotgun (WGS) entry which is preliminary data.</text>
</comment>
<proteinExistence type="predicted"/>
<accession>A0A5J4PDI4</accession>
<organism evidence="1">
    <name type="scientific">termite gut metagenome</name>
    <dbReference type="NCBI Taxonomy" id="433724"/>
    <lineage>
        <taxon>unclassified sequences</taxon>
        <taxon>metagenomes</taxon>
        <taxon>organismal metagenomes</taxon>
    </lineage>
</organism>
<protein>
    <submittedName>
        <fullName evidence="1">Uncharacterized protein</fullName>
    </submittedName>
</protein>
<evidence type="ECO:0000313" key="1">
    <source>
        <dbReference type="EMBL" id="KAA6307038.1"/>
    </source>
</evidence>